<dbReference type="AlphaFoldDB" id="A6TLK0"/>
<dbReference type="OrthoDB" id="1955292at2"/>
<protein>
    <submittedName>
        <fullName evidence="1">Uncharacterized protein</fullName>
    </submittedName>
</protein>
<evidence type="ECO:0000313" key="1">
    <source>
        <dbReference type="EMBL" id="ABR47068.1"/>
    </source>
</evidence>
<dbReference type="Gene3D" id="1.10.10.60">
    <property type="entry name" value="Homeodomain-like"/>
    <property type="match status" value="1"/>
</dbReference>
<keyword evidence="2" id="KW-1185">Reference proteome</keyword>
<reference evidence="2" key="1">
    <citation type="journal article" date="2016" name="Genome Announc.">
        <title>Complete genome sequence of Alkaliphilus metalliredigens strain QYMF, an alkaliphilic and metal-reducing bacterium isolated from borax-contaminated leachate ponds.</title>
        <authorList>
            <person name="Hwang C."/>
            <person name="Copeland A."/>
            <person name="Lucas S."/>
            <person name="Lapidus A."/>
            <person name="Barry K."/>
            <person name="Detter J.C."/>
            <person name="Glavina Del Rio T."/>
            <person name="Hammon N."/>
            <person name="Israni S."/>
            <person name="Dalin E."/>
            <person name="Tice H."/>
            <person name="Pitluck S."/>
            <person name="Chertkov O."/>
            <person name="Brettin T."/>
            <person name="Bruce D."/>
            <person name="Han C."/>
            <person name="Schmutz J."/>
            <person name="Larimer F."/>
            <person name="Land M.L."/>
            <person name="Hauser L."/>
            <person name="Kyrpides N."/>
            <person name="Mikhailova N."/>
            <person name="Ye Q."/>
            <person name="Zhou J."/>
            <person name="Richardson P."/>
            <person name="Fields M.W."/>
        </authorList>
    </citation>
    <scope>NUCLEOTIDE SEQUENCE [LARGE SCALE GENOMIC DNA]</scope>
    <source>
        <strain evidence="2">QYMF</strain>
    </source>
</reference>
<dbReference type="STRING" id="293826.Amet_0843"/>
<gene>
    <name evidence="1" type="ordered locus">Amet_0843</name>
</gene>
<sequence length="84" mass="10086">MDDLIYNYMALLEAILSTEEVLPDLILHKYGLLELSPRELRELEAMEMKRLYKEKWTYKQIAEKFDMTDSGVYRRMKGFRGDCE</sequence>
<evidence type="ECO:0000313" key="2">
    <source>
        <dbReference type="Proteomes" id="UP000001572"/>
    </source>
</evidence>
<dbReference type="HOGENOM" id="CLU_176772_0_0_9"/>
<organism evidence="1 2">
    <name type="scientific">Alkaliphilus metalliredigens (strain QYMF)</name>
    <dbReference type="NCBI Taxonomy" id="293826"/>
    <lineage>
        <taxon>Bacteria</taxon>
        <taxon>Bacillati</taxon>
        <taxon>Bacillota</taxon>
        <taxon>Clostridia</taxon>
        <taxon>Peptostreptococcales</taxon>
        <taxon>Natronincolaceae</taxon>
        <taxon>Alkaliphilus</taxon>
    </lineage>
</organism>
<dbReference type="EMBL" id="CP000724">
    <property type="protein sequence ID" value="ABR47068.1"/>
    <property type="molecule type" value="Genomic_DNA"/>
</dbReference>
<dbReference type="Proteomes" id="UP000001572">
    <property type="component" value="Chromosome"/>
</dbReference>
<dbReference type="RefSeq" id="WP_012062111.1">
    <property type="nucleotide sequence ID" value="NC_009633.1"/>
</dbReference>
<proteinExistence type="predicted"/>
<dbReference type="KEGG" id="amt:Amet_0843"/>
<accession>A6TLK0</accession>
<name>A6TLK0_ALKMQ</name>